<dbReference type="Proteomes" id="UP000438429">
    <property type="component" value="Unassembled WGS sequence"/>
</dbReference>
<keyword evidence="2" id="KW-1133">Transmembrane helix</keyword>
<evidence type="ECO:0000313" key="4">
    <source>
        <dbReference type="Proteomes" id="UP000438429"/>
    </source>
</evidence>
<gene>
    <name evidence="3" type="ORF">F2P81_017997</name>
</gene>
<keyword evidence="2" id="KW-0472">Membrane</keyword>
<organism evidence="3 4">
    <name type="scientific">Scophthalmus maximus</name>
    <name type="common">Turbot</name>
    <name type="synonym">Psetta maxima</name>
    <dbReference type="NCBI Taxonomy" id="52904"/>
    <lineage>
        <taxon>Eukaryota</taxon>
        <taxon>Metazoa</taxon>
        <taxon>Chordata</taxon>
        <taxon>Craniata</taxon>
        <taxon>Vertebrata</taxon>
        <taxon>Euteleostomi</taxon>
        <taxon>Actinopterygii</taxon>
        <taxon>Neopterygii</taxon>
        <taxon>Teleostei</taxon>
        <taxon>Neoteleostei</taxon>
        <taxon>Acanthomorphata</taxon>
        <taxon>Carangaria</taxon>
        <taxon>Pleuronectiformes</taxon>
        <taxon>Pleuronectoidei</taxon>
        <taxon>Scophthalmidae</taxon>
        <taxon>Scophthalmus</taxon>
    </lineage>
</organism>
<evidence type="ECO:0000313" key="3">
    <source>
        <dbReference type="EMBL" id="KAF0028892.1"/>
    </source>
</evidence>
<evidence type="ECO:0000256" key="1">
    <source>
        <dbReference type="SAM" id="MobiDB-lite"/>
    </source>
</evidence>
<keyword evidence="2" id="KW-0812">Transmembrane</keyword>
<comment type="caution">
    <text evidence="3">The sequence shown here is derived from an EMBL/GenBank/DDBJ whole genome shotgun (WGS) entry which is preliminary data.</text>
</comment>
<sequence>MHVCFNCPGCPVWSRAEHQATSLQRALQGLFRGTRGEPGAVSSSGSVLLQTTLWTTSELRQPRLQSGVSRGHRRQQGDCPTCRQMIRQRCHCKISLLYVECTKLTLADKQTKVELGSCNNQCPKEEELEAFEKRQQRGGGRRSKKRGRREEVEDERGRARRWWRRCSALVLVPLGGALLSAAYYYLMTTT</sequence>
<proteinExistence type="predicted"/>
<feature type="transmembrane region" description="Helical" evidence="2">
    <location>
        <begin position="166"/>
        <end position="186"/>
    </location>
</feature>
<name>A0A6A4SED4_SCOMX</name>
<reference evidence="3 4" key="1">
    <citation type="submission" date="2019-06" db="EMBL/GenBank/DDBJ databases">
        <title>Draft genomes of female and male turbot (Scophthalmus maximus).</title>
        <authorList>
            <person name="Xu H."/>
            <person name="Xu X.-W."/>
            <person name="Shao C."/>
            <person name="Chen S."/>
        </authorList>
    </citation>
    <scope>NUCLEOTIDE SEQUENCE [LARGE SCALE GENOMIC DNA]</scope>
    <source>
        <strain evidence="3">Ysfricsl-2016a</strain>
        <tissue evidence="3">Blood</tissue>
    </source>
</reference>
<protein>
    <submittedName>
        <fullName evidence="3">Uncharacterized protein</fullName>
    </submittedName>
</protein>
<accession>A0A6A4SED4</accession>
<feature type="region of interest" description="Disordered" evidence="1">
    <location>
        <begin position="132"/>
        <end position="151"/>
    </location>
</feature>
<evidence type="ECO:0000256" key="2">
    <source>
        <dbReference type="SAM" id="Phobius"/>
    </source>
</evidence>
<dbReference type="EMBL" id="VEVO01000016">
    <property type="protein sequence ID" value="KAF0028892.1"/>
    <property type="molecule type" value="Genomic_DNA"/>
</dbReference>
<dbReference type="AlphaFoldDB" id="A0A6A4SED4"/>